<reference evidence="1 2" key="1">
    <citation type="submission" date="2020-10" db="EMBL/GenBank/DDBJ databases">
        <title>Complete genome sequence of Paludibaculum fermentans P105T, a facultatively anaerobic acidobacterium capable of dissimilatory Fe(III) reduction.</title>
        <authorList>
            <person name="Dedysh S.N."/>
            <person name="Beletsky A.V."/>
            <person name="Kulichevskaya I.S."/>
            <person name="Mardanov A.V."/>
            <person name="Ravin N.V."/>
        </authorList>
    </citation>
    <scope>NUCLEOTIDE SEQUENCE [LARGE SCALE GENOMIC DNA]</scope>
    <source>
        <strain evidence="1 2">P105</strain>
    </source>
</reference>
<dbReference type="KEGG" id="pfer:IRI77_05960"/>
<dbReference type="Gene3D" id="3.20.20.80">
    <property type="entry name" value="Glycosidases"/>
    <property type="match status" value="1"/>
</dbReference>
<dbReference type="InterPro" id="IPR028212">
    <property type="entry name" value="GHL6"/>
</dbReference>
<dbReference type="InterPro" id="IPR029062">
    <property type="entry name" value="Class_I_gatase-like"/>
</dbReference>
<dbReference type="GO" id="GO:0005975">
    <property type="term" value="P:carbohydrate metabolic process"/>
    <property type="evidence" value="ECO:0007669"/>
    <property type="project" value="InterPro"/>
</dbReference>
<protein>
    <submittedName>
        <fullName evidence="1">Alpha-L-fucosidase</fullName>
    </submittedName>
</protein>
<dbReference type="SUPFAM" id="SSF51445">
    <property type="entry name" value="(Trans)glycosidases"/>
    <property type="match status" value="1"/>
</dbReference>
<dbReference type="Gene3D" id="3.40.50.880">
    <property type="match status" value="1"/>
</dbReference>
<dbReference type="SUPFAM" id="SSF52317">
    <property type="entry name" value="Class I glutamine amidotransferase-like"/>
    <property type="match status" value="1"/>
</dbReference>
<dbReference type="EMBL" id="CP063849">
    <property type="protein sequence ID" value="QOY89494.1"/>
    <property type="molecule type" value="Genomic_DNA"/>
</dbReference>
<dbReference type="GO" id="GO:0004560">
    <property type="term" value="F:alpha-L-fucosidase activity"/>
    <property type="evidence" value="ECO:0007669"/>
    <property type="project" value="InterPro"/>
</dbReference>
<dbReference type="PROSITE" id="PS51318">
    <property type="entry name" value="TAT"/>
    <property type="match status" value="1"/>
</dbReference>
<dbReference type="Pfam" id="PF14871">
    <property type="entry name" value="GHL6"/>
    <property type="match status" value="1"/>
</dbReference>
<evidence type="ECO:0000313" key="1">
    <source>
        <dbReference type="EMBL" id="QOY89494.1"/>
    </source>
</evidence>
<dbReference type="CDD" id="cd03143">
    <property type="entry name" value="A4_beta-galactosidase_middle_domain"/>
    <property type="match status" value="1"/>
</dbReference>
<accession>A0A7S7NTL6</accession>
<dbReference type="AlphaFoldDB" id="A0A7S7NTL6"/>
<dbReference type="InterPro" id="IPR017853">
    <property type="entry name" value="GH"/>
</dbReference>
<gene>
    <name evidence="1" type="ORF">IRI77_05960</name>
</gene>
<evidence type="ECO:0000313" key="2">
    <source>
        <dbReference type="Proteomes" id="UP000593892"/>
    </source>
</evidence>
<dbReference type="InterPro" id="IPR006311">
    <property type="entry name" value="TAT_signal"/>
</dbReference>
<dbReference type="RefSeq" id="WP_194451156.1">
    <property type="nucleotide sequence ID" value="NZ_CP063849.1"/>
</dbReference>
<dbReference type="InterPro" id="IPR000933">
    <property type="entry name" value="Glyco_hydro_29"/>
</dbReference>
<proteinExistence type="predicted"/>
<organism evidence="1 2">
    <name type="scientific">Paludibaculum fermentans</name>
    <dbReference type="NCBI Taxonomy" id="1473598"/>
    <lineage>
        <taxon>Bacteria</taxon>
        <taxon>Pseudomonadati</taxon>
        <taxon>Acidobacteriota</taxon>
        <taxon>Terriglobia</taxon>
        <taxon>Bryobacterales</taxon>
        <taxon>Bryobacteraceae</taxon>
        <taxon>Paludibaculum</taxon>
    </lineage>
</organism>
<dbReference type="SMART" id="SM00812">
    <property type="entry name" value="Alpha_L_fucos"/>
    <property type="match status" value="1"/>
</dbReference>
<keyword evidence="2" id="KW-1185">Reference proteome</keyword>
<dbReference type="Proteomes" id="UP000593892">
    <property type="component" value="Chromosome"/>
</dbReference>
<sequence length="681" mass="76802">MPFLNRREFLLTSAAAGLAAAPTSAHSELPFRQVHLDFHTSELIPDVAADFDAREFAATLKAAHVNSINVFAKCHHGLAYYDTAIATRHPALKIDLLGQMVTACRAAGIHVLYYYSLVWDVATSRKHPDWMVVTRDGQNIGGSPTDAWPWICMNTPYLDQVLAENEELVTKYDADGAWFDILKQHPDGCFCHWCTADRKKLGLKDDPESIRTHNKLVAKRVEEGLNKVVHKRFPNGLTFYNSRLVVGVRDELDYYSHIEIESLPTGGWGYTHFQQRVRYMRTLGKDMVGMTGRFHKSWGDFGGLKNQAALDFECLNFLANGAKACVGDQLHPRGRLDKTTYARIGKTYTKVEALEPWARGAKAVADIGVVSTALFNTETTQKITPADQGFTNMLVELHQQFNVIDLAEDFRRYKLLILPDEIRPSKELLAKLDEFVTAGGSVIASAESLLDPRMYWFYWKPLGIRYQGKAKFRGEYMLARPGAFPSLDESAYFLYQPGHSVAVDEGTEVLATYGHPYFDRTPEHFSSHKQTPLGQRTEEPLITLRGKVCYIANPLFRSYALDGVGAYKLVVGDLLQRLMPQPALTAPKLPSTAQVTLLEQPESKRRIVHLLHYPMTRRAPDIDIIEEPGLLLDQEIRLRLAAPPRRVTLVPQNKPLPFRFENGYAVCRVEKVIGHQAICFE</sequence>
<name>A0A7S7NTL6_PALFE</name>